<dbReference type="AlphaFoldDB" id="A0A8H3TWL9"/>
<keyword evidence="2" id="KW-1185">Reference proteome</keyword>
<evidence type="ECO:0000313" key="2">
    <source>
        <dbReference type="Proteomes" id="UP000620104"/>
    </source>
</evidence>
<dbReference type="EMBL" id="BLZA01000030">
    <property type="protein sequence ID" value="GHJ88438.1"/>
    <property type="molecule type" value="Genomic_DNA"/>
</dbReference>
<dbReference type="Proteomes" id="UP000620104">
    <property type="component" value="Unassembled WGS sequence"/>
</dbReference>
<reference evidence="1" key="1">
    <citation type="submission" date="2020-07" db="EMBL/GenBank/DDBJ databases">
        <title>Draft Genome Sequence of a Deep-Sea Yeast, Naganishia (Cryptococcus) liquefaciens strain N6.</title>
        <authorList>
            <person name="Han Y.W."/>
            <person name="Kajitani R."/>
            <person name="Morimoto H."/>
            <person name="Parhat M."/>
            <person name="Tsubouchi H."/>
            <person name="Bakenova O."/>
            <person name="Ogata M."/>
            <person name="Argunhan B."/>
            <person name="Aoki R."/>
            <person name="Kajiwara S."/>
            <person name="Itoh T."/>
            <person name="Iwasaki H."/>
        </authorList>
    </citation>
    <scope>NUCLEOTIDE SEQUENCE</scope>
    <source>
        <strain evidence="1">N6</strain>
    </source>
</reference>
<protein>
    <submittedName>
        <fullName evidence="1">Uncharacterized protein</fullName>
    </submittedName>
</protein>
<proteinExistence type="predicted"/>
<evidence type="ECO:0000313" key="1">
    <source>
        <dbReference type="EMBL" id="GHJ88438.1"/>
    </source>
</evidence>
<organism evidence="1 2">
    <name type="scientific">Naganishia liquefaciens</name>
    <dbReference type="NCBI Taxonomy" id="104408"/>
    <lineage>
        <taxon>Eukaryota</taxon>
        <taxon>Fungi</taxon>
        <taxon>Dikarya</taxon>
        <taxon>Basidiomycota</taxon>
        <taxon>Agaricomycotina</taxon>
        <taxon>Tremellomycetes</taxon>
        <taxon>Filobasidiales</taxon>
        <taxon>Filobasidiaceae</taxon>
        <taxon>Naganishia</taxon>
    </lineage>
</organism>
<accession>A0A8H3TWL9</accession>
<sequence>MDVVGSPSEMLELWLMDDASFKFAVNAQGERIPDTLLHQLIASSAVGRGVRIRSHSVHVEVLCKHDPELHVHDPQKVTATLDIVTAVSYEYGNINLEPRVAPQHSLWHIASNFMVPGFTCTYSRKSFPRISSIIPEDYKLDEQADSVIAESPWRRGVRRIQRHSLRNF</sequence>
<comment type="caution">
    <text evidence="1">The sequence shown here is derived from an EMBL/GenBank/DDBJ whole genome shotgun (WGS) entry which is preliminary data.</text>
</comment>
<dbReference type="OrthoDB" id="534666at2759"/>
<name>A0A8H3TWL9_9TREE</name>
<gene>
    <name evidence="1" type="ORF">NliqN6_4840</name>
</gene>